<evidence type="ECO:0000313" key="1">
    <source>
        <dbReference type="EMBL" id="GAA3956456.1"/>
    </source>
</evidence>
<keyword evidence="2" id="KW-1185">Reference proteome</keyword>
<dbReference type="EMBL" id="BAABCQ010000008">
    <property type="protein sequence ID" value="GAA3956456.1"/>
    <property type="molecule type" value="Genomic_DNA"/>
</dbReference>
<dbReference type="Gene3D" id="1.10.510.10">
    <property type="entry name" value="Transferase(Phosphotransferase) domain 1"/>
    <property type="match status" value="1"/>
</dbReference>
<protein>
    <recommendedName>
        <fullName evidence="3">Protein kinase domain-containing protein</fullName>
    </recommendedName>
</protein>
<sequence>MSVEDGSDVTRSSLALGARIGSGGQGDVHAVGDGPLLFKEYKVPSKVNGDALADLVAFRQGLVQADRSRLDALAAWPLCRVVDSGRTLGFLMRSAPSHMMWRTSTGASKLLELQYLIRAPKVAWQEVAQPTPRQRRALALACVEAIGWFHDAGLVIGDISQANVLWSVSPEPAVHFLDCDGFRRVGRAAVQAQAGTPDWNDPLASSTDATVDTDAYKTALVAGRVVAQEPYIAPGQELAFVADCLDDRQSDAVRRLFAQAAGERGTRPRPGEWQTALSDRGVISLTAATPRPRPAVDRTVLDGARDRTPIRLRGADPA</sequence>
<dbReference type="Proteomes" id="UP001500034">
    <property type="component" value="Unassembled WGS sequence"/>
</dbReference>
<reference evidence="2" key="1">
    <citation type="journal article" date="2019" name="Int. J. Syst. Evol. Microbiol.">
        <title>The Global Catalogue of Microorganisms (GCM) 10K type strain sequencing project: providing services to taxonomists for standard genome sequencing and annotation.</title>
        <authorList>
            <consortium name="The Broad Institute Genomics Platform"/>
            <consortium name="The Broad Institute Genome Sequencing Center for Infectious Disease"/>
            <person name="Wu L."/>
            <person name="Ma J."/>
        </authorList>
    </citation>
    <scope>NUCLEOTIDE SEQUENCE [LARGE SCALE GENOMIC DNA]</scope>
    <source>
        <strain evidence="2">JCM 17027</strain>
    </source>
</reference>
<accession>A0ABP7NXZ2</accession>
<organism evidence="1 2">
    <name type="scientific">Streptomyces marokkonensis</name>
    <dbReference type="NCBI Taxonomy" id="324855"/>
    <lineage>
        <taxon>Bacteria</taxon>
        <taxon>Bacillati</taxon>
        <taxon>Actinomycetota</taxon>
        <taxon>Actinomycetes</taxon>
        <taxon>Kitasatosporales</taxon>
        <taxon>Streptomycetaceae</taxon>
        <taxon>Streptomyces</taxon>
    </lineage>
</organism>
<evidence type="ECO:0008006" key="3">
    <source>
        <dbReference type="Google" id="ProtNLM"/>
    </source>
</evidence>
<name>A0ABP7NXZ2_9ACTN</name>
<proteinExistence type="predicted"/>
<comment type="caution">
    <text evidence="1">The sequence shown here is derived from an EMBL/GenBank/DDBJ whole genome shotgun (WGS) entry which is preliminary data.</text>
</comment>
<dbReference type="RefSeq" id="WP_345589044.1">
    <property type="nucleotide sequence ID" value="NZ_BAABCQ010000008.1"/>
</dbReference>
<evidence type="ECO:0000313" key="2">
    <source>
        <dbReference type="Proteomes" id="UP001500034"/>
    </source>
</evidence>
<gene>
    <name evidence="1" type="ORF">GCM10022384_07040</name>
</gene>